<dbReference type="Proteomes" id="UP000604825">
    <property type="component" value="Unassembled WGS sequence"/>
</dbReference>
<dbReference type="GO" id="GO:0006400">
    <property type="term" value="P:tRNA modification"/>
    <property type="evidence" value="ECO:0007669"/>
    <property type="project" value="InterPro"/>
</dbReference>
<dbReference type="InterPro" id="IPR002616">
    <property type="entry name" value="tRNA_ribo_trans-like"/>
</dbReference>
<feature type="domain" description="tRNA-guanine(15) transglycosylase-like" evidence="1">
    <location>
        <begin position="114"/>
        <end position="290"/>
    </location>
</feature>
<gene>
    <name evidence="2" type="ORF">NCGR_LOCUS2857</name>
</gene>
<dbReference type="InterPro" id="IPR050852">
    <property type="entry name" value="Queuine_tRNA-ribosyltrfase"/>
</dbReference>
<evidence type="ECO:0000313" key="2">
    <source>
        <dbReference type="EMBL" id="CAD6204976.1"/>
    </source>
</evidence>
<dbReference type="NCBIfam" id="TIGR00449">
    <property type="entry name" value="tgt_general"/>
    <property type="match status" value="1"/>
</dbReference>
<dbReference type="PANTHER" id="PTHR46064:SF1">
    <property type="entry name" value="QUEUINE TRNA-RIBOSYLTRANSFERASE ACCESSORY SUBUNIT 2"/>
    <property type="match status" value="1"/>
</dbReference>
<dbReference type="AlphaFoldDB" id="A0A811MCQ9"/>
<dbReference type="PANTHER" id="PTHR46064">
    <property type="entry name" value="QUEUINE TRNA-RIBOSYLTRANSFERASE ACCESSORY SUBUNIT 2"/>
    <property type="match status" value="1"/>
</dbReference>
<keyword evidence="3" id="KW-1185">Reference proteome</keyword>
<dbReference type="OrthoDB" id="27601at2759"/>
<sequence>MRFVVTKVCSGGGKARAGALHIGGGGIGIETPALLLSTQGPPVKTISAIRGLRGMLGLPDHILVAAASDSIESLPSSDATNKFGASFETPSGRRLVGKTIRLYGVDFLHEAQYMGQFGGRDFWIAGFGLGESIEERCSLLNAVTDCLPPEKPRLVSRLGLPEEVLEGVAAGIDLFDSTYIYQLTMGGFALVFPVDMVEREMQNGILNTSGGDSTKINLRATTYRKDTSRLVDSCNCFTCQNHTRAYLNHLLNVHEMLAQILLEIHNTHHYLRFFHSIREAIKVGEFDLFSSGVC</sequence>
<reference evidence="2" key="1">
    <citation type="submission" date="2020-10" db="EMBL/GenBank/DDBJ databases">
        <authorList>
            <person name="Han B."/>
            <person name="Lu T."/>
            <person name="Zhao Q."/>
            <person name="Huang X."/>
            <person name="Zhao Y."/>
        </authorList>
    </citation>
    <scope>NUCLEOTIDE SEQUENCE</scope>
</reference>
<dbReference type="Gene3D" id="3.20.20.105">
    <property type="entry name" value="Queuine tRNA-ribosyltransferase-like"/>
    <property type="match status" value="1"/>
</dbReference>
<comment type="caution">
    <text evidence="2">The sequence shown here is derived from an EMBL/GenBank/DDBJ whole genome shotgun (WGS) entry which is preliminary data.</text>
</comment>
<dbReference type="EMBL" id="CAJGYO010000001">
    <property type="protein sequence ID" value="CAD6204976.1"/>
    <property type="molecule type" value="Genomic_DNA"/>
</dbReference>
<name>A0A811MCQ9_9POAL</name>
<proteinExistence type="predicted"/>
<evidence type="ECO:0000313" key="3">
    <source>
        <dbReference type="Proteomes" id="UP000604825"/>
    </source>
</evidence>
<dbReference type="Pfam" id="PF01702">
    <property type="entry name" value="TGT"/>
    <property type="match status" value="1"/>
</dbReference>
<dbReference type="InterPro" id="IPR036511">
    <property type="entry name" value="TGT-like_sf"/>
</dbReference>
<organism evidence="2 3">
    <name type="scientific">Miscanthus lutarioriparius</name>
    <dbReference type="NCBI Taxonomy" id="422564"/>
    <lineage>
        <taxon>Eukaryota</taxon>
        <taxon>Viridiplantae</taxon>
        <taxon>Streptophyta</taxon>
        <taxon>Embryophyta</taxon>
        <taxon>Tracheophyta</taxon>
        <taxon>Spermatophyta</taxon>
        <taxon>Magnoliopsida</taxon>
        <taxon>Liliopsida</taxon>
        <taxon>Poales</taxon>
        <taxon>Poaceae</taxon>
        <taxon>PACMAD clade</taxon>
        <taxon>Panicoideae</taxon>
        <taxon>Andropogonodae</taxon>
        <taxon>Andropogoneae</taxon>
        <taxon>Saccharinae</taxon>
        <taxon>Miscanthus</taxon>
    </lineage>
</organism>
<protein>
    <recommendedName>
        <fullName evidence="1">tRNA-guanine(15) transglycosylase-like domain-containing protein</fullName>
    </recommendedName>
</protein>
<accession>A0A811MCQ9</accession>
<evidence type="ECO:0000259" key="1">
    <source>
        <dbReference type="Pfam" id="PF01702"/>
    </source>
</evidence>
<dbReference type="SUPFAM" id="SSF51713">
    <property type="entry name" value="tRNA-guanine transglycosylase"/>
    <property type="match status" value="1"/>
</dbReference>